<reference evidence="2" key="2">
    <citation type="submission" date="2015-01" db="EMBL/GenBank/DDBJ databases">
        <title>Evolutionary Origins and Diversification of the Mycorrhizal Mutualists.</title>
        <authorList>
            <consortium name="DOE Joint Genome Institute"/>
            <consortium name="Mycorrhizal Genomics Consortium"/>
            <person name="Kohler A."/>
            <person name="Kuo A."/>
            <person name="Nagy L.G."/>
            <person name="Floudas D."/>
            <person name="Copeland A."/>
            <person name="Barry K.W."/>
            <person name="Cichocki N."/>
            <person name="Veneault-Fourrey C."/>
            <person name="LaButti K."/>
            <person name="Lindquist E.A."/>
            <person name="Lipzen A."/>
            <person name="Lundell T."/>
            <person name="Morin E."/>
            <person name="Murat C."/>
            <person name="Riley R."/>
            <person name="Ohm R."/>
            <person name="Sun H."/>
            <person name="Tunlid A."/>
            <person name="Henrissat B."/>
            <person name="Grigoriev I.V."/>
            <person name="Hibbett D.S."/>
            <person name="Martin F."/>
        </authorList>
    </citation>
    <scope>NUCLEOTIDE SEQUENCE [LARGE SCALE GENOMIC DNA]</scope>
    <source>
        <strain evidence="2">F 1598</strain>
    </source>
</reference>
<accession>A0A0C3BZB5</accession>
<sequence length="134" mass="15231">MTALADDATFHTVKESDCGTGSRPDNKDEDAVDELANASMSQLLKIHKRHPYIVTRMQLHIVDQTVLFNHDAYNKAHNQLKVHACGSGILKVKLSWKRCNRDYKKNGHWETRLELEMPAPGNNSDVQTEWAYGL</sequence>
<reference evidence="1 2" key="1">
    <citation type="submission" date="2014-04" db="EMBL/GenBank/DDBJ databases">
        <authorList>
            <consortium name="DOE Joint Genome Institute"/>
            <person name="Kuo A."/>
            <person name="Tarkka M."/>
            <person name="Buscot F."/>
            <person name="Kohler A."/>
            <person name="Nagy L.G."/>
            <person name="Floudas D."/>
            <person name="Copeland A."/>
            <person name="Barry K.W."/>
            <person name="Cichocki N."/>
            <person name="Veneault-Fourrey C."/>
            <person name="LaButti K."/>
            <person name="Lindquist E.A."/>
            <person name="Lipzen A."/>
            <person name="Lundell T."/>
            <person name="Morin E."/>
            <person name="Murat C."/>
            <person name="Sun H."/>
            <person name="Tunlid A."/>
            <person name="Henrissat B."/>
            <person name="Grigoriev I.V."/>
            <person name="Hibbett D.S."/>
            <person name="Martin F."/>
            <person name="Nordberg H.P."/>
            <person name="Cantor M.N."/>
            <person name="Hua S.X."/>
        </authorList>
    </citation>
    <scope>NUCLEOTIDE SEQUENCE [LARGE SCALE GENOMIC DNA]</scope>
    <source>
        <strain evidence="1 2">F 1598</strain>
    </source>
</reference>
<dbReference type="HOGENOM" id="CLU_1896990_0_0_1"/>
<evidence type="ECO:0000313" key="1">
    <source>
        <dbReference type="EMBL" id="KIM82707.1"/>
    </source>
</evidence>
<dbReference type="OrthoDB" id="2548253at2759"/>
<gene>
    <name evidence="1" type="ORF">PILCRDRAFT_7619</name>
</gene>
<dbReference type="AlphaFoldDB" id="A0A0C3BZB5"/>
<proteinExistence type="predicted"/>
<protein>
    <submittedName>
        <fullName evidence="1">Uncharacterized protein</fullName>
    </submittedName>
</protein>
<name>A0A0C3BZB5_PILCF</name>
<dbReference type="InParanoid" id="A0A0C3BZB5"/>
<keyword evidence="2" id="KW-1185">Reference proteome</keyword>
<organism evidence="1 2">
    <name type="scientific">Piloderma croceum (strain F 1598)</name>
    <dbReference type="NCBI Taxonomy" id="765440"/>
    <lineage>
        <taxon>Eukaryota</taxon>
        <taxon>Fungi</taxon>
        <taxon>Dikarya</taxon>
        <taxon>Basidiomycota</taxon>
        <taxon>Agaricomycotina</taxon>
        <taxon>Agaricomycetes</taxon>
        <taxon>Agaricomycetidae</taxon>
        <taxon>Atheliales</taxon>
        <taxon>Atheliaceae</taxon>
        <taxon>Piloderma</taxon>
    </lineage>
</organism>
<evidence type="ECO:0000313" key="2">
    <source>
        <dbReference type="Proteomes" id="UP000054166"/>
    </source>
</evidence>
<dbReference type="Proteomes" id="UP000054166">
    <property type="component" value="Unassembled WGS sequence"/>
</dbReference>
<dbReference type="EMBL" id="KN832993">
    <property type="protein sequence ID" value="KIM82707.1"/>
    <property type="molecule type" value="Genomic_DNA"/>
</dbReference>